<feature type="compositionally biased region" description="Basic and acidic residues" evidence="1">
    <location>
        <begin position="320"/>
        <end position="346"/>
    </location>
</feature>
<dbReference type="EMBL" id="JBAMIC010000011">
    <property type="protein sequence ID" value="KAK7101076.1"/>
    <property type="molecule type" value="Genomic_DNA"/>
</dbReference>
<keyword evidence="3" id="KW-1185">Reference proteome</keyword>
<protein>
    <submittedName>
        <fullName evidence="2">Uncharacterized protein</fullName>
    </submittedName>
</protein>
<evidence type="ECO:0000313" key="3">
    <source>
        <dbReference type="Proteomes" id="UP001374579"/>
    </source>
</evidence>
<feature type="region of interest" description="Disordered" evidence="1">
    <location>
        <begin position="295"/>
        <end position="354"/>
    </location>
</feature>
<accession>A0AAN9B9I3</accession>
<gene>
    <name evidence="2" type="ORF">V1264_023921</name>
</gene>
<evidence type="ECO:0000313" key="2">
    <source>
        <dbReference type="EMBL" id="KAK7101076.1"/>
    </source>
</evidence>
<dbReference type="Proteomes" id="UP001374579">
    <property type="component" value="Unassembled WGS sequence"/>
</dbReference>
<name>A0AAN9B9I3_9CAEN</name>
<feature type="compositionally biased region" description="Basic and acidic residues" evidence="1">
    <location>
        <begin position="260"/>
        <end position="270"/>
    </location>
</feature>
<feature type="region of interest" description="Disordered" evidence="1">
    <location>
        <begin position="260"/>
        <end position="279"/>
    </location>
</feature>
<reference evidence="2 3" key="1">
    <citation type="submission" date="2024-02" db="EMBL/GenBank/DDBJ databases">
        <title>Chromosome-scale genome assembly of the rough periwinkle Littorina saxatilis.</title>
        <authorList>
            <person name="De Jode A."/>
            <person name="Faria R."/>
            <person name="Formenti G."/>
            <person name="Sims Y."/>
            <person name="Smith T.P."/>
            <person name="Tracey A."/>
            <person name="Wood J.M.D."/>
            <person name="Zagrodzka Z.B."/>
            <person name="Johannesson K."/>
            <person name="Butlin R.K."/>
            <person name="Leder E.H."/>
        </authorList>
    </citation>
    <scope>NUCLEOTIDE SEQUENCE [LARGE SCALE GENOMIC DNA]</scope>
    <source>
        <strain evidence="2">Snail1</strain>
        <tissue evidence="2">Muscle</tissue>
    </source>
</reference>
<comment type="caution">
    <text evidence="2">The sequence shown here is derived from an EMBL/GenBank/DDBJ whole genome shotgun (WGS) entry which is preliminary data.</text>
</comment>
<feature type="region of interest" description="Disordered" evidence="1">
    <location>
        <begin position="73"/>
        <end position="115"/>
    </location>
</feature>
<dbReference type="AlphaFoldDB" id="A0AAN9B9I3"/>
<feature type="compositionally biased region" description="Basic and acidic residues" evidence="1">
    <location>
        <begin position="91"/>
        <end position="114"/>
    </location>
</feature>
<sequence length="378" mass="42990">MSNEARLVAALRRAACPGPDPTDPIDLSNARLVAALRKAACPGPVYRSDPIDLNNACRAFYQARLQSARALRERWEPSQSRVSGHAGETTALERGDDGERDTSDKNDNSRKKSSIDVAMATLHQEMTSLMEQDLSLMKQLLTLNEEIEELKWRRRYCWSRTSMASSGDVDSSSLASFTSSDASLGWWRESGDLPPKYPGISSLSLHAGDHNRLSVCDEEDFSGTFNRYAARRHGSLRTLPVTGQGHPQHKHLLDVHDHQRHHESLRHHDTQQNLHQPLRHHDTQQNLLESLRHNDTQHHHEHQRHHEPLRHHQHQQNLHESLRHQAISDKQKQRVGAEERVKKDFADPESFDSGIHEGYSDASLTLAHTNSITEMTHL</sequence>
<organism evidence="2 3">
    <name type="scientific">Littorina saxatilis</name>
    <dbReference type="NCBI Taxonomy" id="31220"/>
    <lineage>
        <taxon>Eukaryota</taxon>
        <taxon>Metazoa</taxon>
        <taxon>Spiralia</taxon>
        <taxon>Lophotrochozoa</taxon>
        <taxon>Mollusca</taxon>
        <taxon>Gastropoda</taxon>
        <taxon>Caenogastropoda</taxon>
        <taxon>Littorinimorpha</taxon>
        <taxon>Littorinoidea</taxon>
        <taxon>Littorinidae</taxon>
        <taxon>Littorina</taxon>
    </lineage>
</organism>
<dbReference type="Pfam" id="PF14854">
    <property type="entry name" value="LURAP"/>
    <property type="match status" value="1"/>
</dbReference>
<feature type="compositionally biased region" description="Basic residues" evidence="1">
    <location>
        <begin position="299"/>
        <end position="314"/>
    </location>
</feature>
<proteinExistence type="predicted"/>
<evidence type="ECO:0000256" key="1">
    <source>
        <dbReference type="SAM" id="MobiDB-lite"/>
    </source>
</evidence>
<dbReference type="InterPro" id="IPR039499">
    <property type="entry name" value="LURA1/LRA25"/>
</dbReference>